<feature type="domain" description="HTH lysR-type" evidence="6">
    <location>
        <begin position="2"/>
        <end position="59"/>
    </location>
</feature>
<sequence>MLSLEQVRGFVAVAEEGSFRRAAERLRMTQPPLSRQIQKLERDVGVLLLDRTQRQVELTPAGVVFLAEARRLLALAEAAPGTARRVAAGRVGTVRIGFTATAGFGYLGRFLNRVSQALPEVRLSLSELVSAAQFNELSSGRLDLALARPPFDGAEFAGRQVHREALVLAVPERHRLADRAPIGVPDLDGERMLVYAPGPARYFAELMTRVLAGVSYEPSDRLTQVHTMLALVAAGRGLALVPETAGHLHPDGVRFRPLAGVREQAELYAVWRRDTANPALRRVTDLLEMWPDA</sequence>
<comment type="similarity">
    <text evidence="1">Belongs to the LysR transcriptional regulatory family.</text>
</comment>
<dbReference type="SUPFAM" id="SSF53850">
    <property type="entry name" value="Periplasmic binding protein-like II"/>
    <property type="match status" value="1"/>
</dbReference>
<keyword evidence="5" id="KW-0804">Transcription</keyword>
<proteinExistence type="inferred from homology"/>
<keyword evidence="2" id="KW-0805">Transcription regulation</keyword>
<evidence type="ECO:0000313" key="7">
    <source>
        <dbReference type="EMBL" id="KZM71180.1"/>
    </source>
</evidence>
<evidence type="ECO:0000256" key="5">
    <source>
        <dbReference type="ARBA" id="ARBA00023163"/>
    </source>
</evidence>
<evidence type="ECO:0000256" key="2">
    <source>
        <dbReference type="ARBA" id="ARBA00023015"/>
    </source>
</evidence>
<keyword evidence="8" id="KW-1185">Reference proteome</keyword>
<accession>A0A164K9K6</accession>
<dbReference type="Pfam" id="PF03466">
    <property type="entry name" value="LysR_substrate"/>
    <property type="match status" value="1"/>
</dbReference>
<dbReference type="Proteomes" id="UP000076512">
    <property type="component" value="Unassembled WGS sequence"/>
</dbReference>
<evidence type="ECO:0000256" key="1">
    <source>
        <dbReference type="ARBA" id="ARBA00009437"/>
    </source>
</evidence>
<dbReference type="PANTHER" id="PTHR30346:SF0">
    <property type="entry name" value="HCA OPERON TRANSCRIPTIONAL ACTIVATOR HCAR"/>
    <property type="match status" value="1"/>
</dbReference>
<evidence type="ECO:0000313" key="8">
    <source>
        <dbReference type="Proteomes" id="UP000076512"/>
    </source>
</evidence>
<organism evidence="7 8">
    <name type="scientific">Nocardia terpenica</name>
    <dbReference type="NCBI Taxonomy" id="455432"/>
    <lineage>
        <taxon>Bacteria</taxon>
        <taxon>Bacillati</taxon>
        <taxon>Actinomycetota</taxon>
        <taxon>Actinomycetes</taxon>
        <taxon>Mycobacteriales</taxon>
        <taxon>Nocardiaceae</taxon>
        <taxon>Nocardia</taxon>
    </lineage>
</organism>
<dbReference type="EMBL" id="LWGR01000013">
    <property type="protein sequence ID" value="KZM71180.1"/>
    <property type="molecule type" value="Genomic_DNA"/>
</dbReference>
<dbReference type="PROSITE" id="PS50931">
    <property type="entry name" value="HTH_LYSR"/>
    <property type="match status" value="1"/>
</dbReference>
<dbReference type="InterPro" id="IPR036388">
    <property type="entry name" value="WH-like_DNA-bd_sf"/>
</dbReference>
<dbReference type="Pfam" id="PF00126">
    <property type="entry name" value="HTH_1"/>
    <property type="match status" value="1"/>
</dbReference>
<reference evidence="7 8" key="1">
    <citation type="submission" date="2016-04" db="EMBL/GenBank/DDBJ databases">
        <authorList>
            <person name="Evans L.H."/>
            <person name="Alamgir A."/>
            <person name="Owens N."/>
            <person name="Weber N.D."/>
            <person name="Virtaneva K."/>
            <person name="Barbian K."/>
            <person name="Babar A."/>
            <person name="Rosenke K."/>
        </authorList>
    </citation>
    <scope>NUCLEOTIDE SEQUENCE [LARGE SCALE GENOMIC DNA]</scope>
    <source>
        <strain evidence="7 8">IFM 0406</strain>
    </source>
</reference>
<dbReference type="InterPro" id="IPR000847">
    <property type="entry name" value="LysR_HTH_N"/>
</dbReference>
<dbReference type="OrthoDB" id="3176554at2"/>
<dbReference type="FunFam" id="1.10.10.10:FF:000001">
    <property type="entry name" value="LysR family transcriptional regulator"/>
    <property type="match status" value="1"/>
</dbReference>
<dbReference type="PANTHER" id="PTHR30346">
    <property type="entry name" value="TRANSCRIPTIONAL DUAL REGULATOR HCAR-RELATED"/>
    <property type="match status" value="1"/>
</dbReference>
<dbReference type="GO" id="GO:0003677">
    <property type="term" value="F:DNA binding"/>
    <property type="evidence" value="ECO:0007669"/>
    <property type="project" value="UniProtKB-KW"/>
</dbReference>
<dbReference type="GO" id="GO:0003700">
    <property type="term" value="F:DNA-binding transcription factor activity"/>
    <property type="evidence" value="ECO:0007669"/>
    <property type="project" value="InterPro"/>
</dbReference>
<gene>
    <name evidence="7" type="ORF">AWN90_38985</name>
</gene>
<dbReference type="AlphaFoldDB" id="A0A164K9K6"/>
<keyword evidence="4" id="KW-0010">Activator</keyword>
<dbReference type="PRINTS" id="PR00039">
    <property type="entry name" value="HTHLYSR"/>
</dbReference>
<name>A0A164K9K6_9NOCA</name>
<dbReference type="SUPFAM" id="SSF46785">
    <property type="entry name" value="Winged helix' DNA-binding domain"/>
    <property type="match status" value="1"/>
</dbReference>
<dbReference type="Gene3D" id="3.40.190.10">
    <property type="entry name" value="Periplasmic binding protein-like II"/>
    <property type="match status" value="2"/>
</dbReference>
<dbReference type="GO" id="GO:0032993">
    <property type="term" value="C:protein-DNA complex"/>
    <property type="evidence" value="ECO:0007669"/>
    <property type="project" value="TreeGrafter"/>
</dbReference>
<dbReference type="STRING" id="455432.AWN90_38985"/>
<dbReference type="Gene3D" id="1.10.10.10">
    <property type="entry name" value="Winged helix-like DNA-binding domain superfamily/Winged helix DNA-binding domain"/>
    <property type="match status" value="1"/>
</dbReference>
<evidence type="ECO:0000256" key="4">
    <source>
        <dbReference type="ARBA" id="ARBA00023159"/>
    </source>
</evidence>
<comment type="caution">
    <text evidence="7">The sequence shown here is derived from an EMBL/GenBank/DDBJ whole genome shotgun (WGS) entry which is preliminary data.</text>
</comment>
<dbReference type="InterPro" id="IPR036390">
    <property type="entry name" value="WH_DNA-bd_sf"/>
</dbReference>
<evidence type="ECO:0000256" key="3">
    <source>
        <dbReference type="ARBA" id="ARBA00023125"/>
    </source>
</evidence>
<keyword evidence="3" id="KW-0238">DNA-binding</keyword>
<protein>
    <recommendedName>
        <fullName evidence="6">HTH lysR-type domain-containing protein</fullName>
    </recommendedName>
</protein>
<evidence type="ECO:0000259" key="6">
    <source>
        <dbReference type="PROSITE" id="PS50931"/>
    </source>
</evidence>
<dbReference type="InterPro" id="IPR005119">
    <property type="entry name" value="LysR_subst-bd"/>
</dbReference>